<proteinExistence type="predicted"/>
<feature type="compositionally biased region" description="Polar residues" evidence="1">
    <location>
        <begin position="42"/>
        <end position="72"/>
    </location>
</feature>
<dbReference type="AlphaFoldDB" id="A0A4Z0PI02"/>
<comment type="caution">
    <text evidence="2">The sequence shown here is derived from an EMBL/GenBank/DDBJ whole genome shotgun (WGS) entry which is preliminary data.</text>
</comment>
<dbReference type="OrthoDB" id="886477at2"/>
<keyword evidence="3" id="KW-1185">Reference proteome</keyword>
<dbReference type="Proteomes" id="UP000297739">
    <property type="component" value="Unassembled WGS sequence"/>
</dbReference>
<organism evidence="2 3">
    <name type="scientific">Hymenobacter elongatus</name>
    <dbReference type="NCBI Taxonomy" id="877208"/>
    <lineage>
        <taxon>Bacteria</taxon>
        <taxon>Pseudomonadati</taxon>
        <taxon>Bacteroidota</taxon>
        <taxon>Cytophagia</taxon>
        <taxon>Cytophagales</taxon>
        <taxon>Hymenobacteraceae</taxon>
        <taxon>Hymenobacter</taxon>
    </lineage>
</organism>
<feature type="region of interest" description="Disordered" evidence="1">
    <location>
        <begin position="1"/>
        <end position="110"/>
    </location>
</feature>
<evidence type="ECO:0000313" key="2">
    <source>
        <dbReference type="EMBL" id="TGE14820.1"/>
    </source>
</evidence>
<dbReference type="RefSeq" id="WP_135498520.1">
    <property type="nucleotide sequence ID" value="NZ_SRLD01000029.1"/>
</dbReference>
<name>A0A4Z0PI02_9BACT</name>
<accession>A0A4Z0PI02</accession>
<protein>
    <submittedName>
        <fullName evidence="2">Uncharacterized protein</fullName>
    </submittedName>
</protein>
<dbReference type="EMBL" id="SRLD01000029">
    <property type="protein sequence ID" value="TGE14820.1"/>
    <property type="molecule type" value="Genomic_DNA"/>
</dbReference>
<feature type="compositionally biased region" description="Polar residues" evidence="1">
    <location>
        <begin position="80"/>
        <end position="94"/>
    </location>
</feature>
<gene>
    <name evidence="2" type="ORF">E5J99_14415</name>
</gene>
<feature type="compositionally biased region" description="Basic and acidic residues" evidence="1">
    <location>
        <begin position="1"/>
        <end position="27"/>
    </location>
</feature>
<evidence type="ECO:0000256" key="1">
    <source>
        <dbReference type="SAM" id="MobiDB-lite"/>
    </source>
</evidence>
<sequence>MSKHQDKAPTNSEKSKERAEAKQHPEANEQNQEAANHKGEAHSNSGGTQMQNVNQNGLNEAGNPTKNSTPGDGNNEDQRTSPVNKPRNNPQGNKPMSVDGSQKGPGRDAD</sequence>
<evidence type="ECO:0000313" key="3">
    <source>
        <dbReference type="Proteomes" id="UP000297739"/>
    </source>
</evidence>
<reference evidence="2 3" key="1">
    <citation type="submission" date="2019-04" db="EMBL/GenBank/DDBJ databases">
        <authorList>
            <person name="Feng G."/>
            <person name="Zhang J."/>
            <person name="Zhu H."/>
        </authorList>
    </citation>
    <scope>NUCLEOTIDE SEQUENCE [LARGE SCALE GENOMIC DNA]</scope>
    <source>
        <strain evidence="2 3">JCM 17223</strain>
    </source>
</reference>